<evidence type="ECO:0000256" key="3">
    <source>
        <dbReference type="ARBA" id="ARBA00022692"/>
    </source>
</evidence>
<keyword evidence="2" id="KW-1003">Cell membrane</keyword>
<dbReference type="PANTHER" id="PTHR47089">
    <property type="entry name" value="ABC TRANSPORTER, PERMEASE PROTEIN"/>
    <property type="match status" value="1"/>
</dbReference>
<dbReference type="PANTHER" id="PTHR47089:SF1">
    <property type="entry name" value="GUANOSINE ABC TRANSPORTER PERMEASE PROTEIN NUPP"/>
    <property type="match status" value="1"/>
</dbReference>
<keyword evidence="8" id="KW-1185">Reference proteome</keyword>
<keyword evidence="4 6" id="KW-1133">Transmembrane helix</keyword>
<evidence type="ECO:0000256" key="5">
    <source>
        <dbReference type="ARBA" id="ARBA00023136"/>
    </source>
</evidence>
<gene>
    <name evidence="7" type="ORF">DAETH_42480</name>
</gene>
<feature type="transmembrane region" description="Helical" evidence="6">
    <location>
        <begin position="320"/>
        <end position="343"/>
    </location>
</feature>
<dbReference type="Proteomes" id="UP001064971">
    <property type="component" value="Plasmid pDAETH-2"/>
</dbReference>
<keyword evidence="3 6" id="KW-0812">Transmembrane</keyword>
<feature type="transmembrane region" description="Helical" evidence="6">
    <location>
        <begin position="62"/>
        <end position="80"/>
    </location>
</feature>
<dbReference type="InterPro" id="IPR001851">
    <property type="entry name" value="ABC_transp_permease"/>
</dbReference>
<organism evidence="7 8">
    <name type="scientific">Deinococcus aetherius</name>
    <dbReference type="NCBI Taxonomy" id="200252"/>
    <lineage>
        <taxon>Bacteria</taxon>
        <taxon>Thermotogati</taxon>
        <taxon>Deinococcota</taxon>
        <taxon>Deinococci</taxon>
        <taxon>Deinococcales</taxon>
        <taxon>Deinococcaceae</taxon>
        <taxon>Deinococcus</taxon>
    </lineage>
</organism>
<evidence type="ECO:0000256" key="1">
    <source>
        <dbReference type="ARBA" id="ARBA00004651"/>
    </source>
</evidence>
<evidence type="ECO:0000313" key="7">
    <source>
        <dbReference type="EMBL" id="BDP44279.1"/>
    </source>
</evidence>
<accession>A0ABM8AKM6</accession>
<protein>
    <submittedName>
        <fullName evidence="7">ABC transporter permease</fullName>
    </submittedName>
</protein>
<feature type="transmembrane region" description="Helical" evidence="6">
    <location>
        <begin position="295"/>
        <end position="314"/>
    </location>
</feature>
<dbReference type="Pfam" id="PF02653">
    <property type="entry name" value="BPD_transp_2"/>
    <property type="match status" value="1"/>
</dbReference>
<feature type="transmembrane region" description="Helical" evidence="6">
    <location>
        <begin position="144"/>
        <end position="162"/>
    </location>
</feature>
<evidence type="ECO:0000256" key="6">
    <source>
        <dbReference type="SAM" id="Phobius"/>
    </source>
</evidence>
<geneLocation type="plasmid" evidence="7 8">
    <name>pDAETH-2</name>
</geneLocation>
<comment type="subcellular location">
    <subcellularLocation>
        <location evidence="1">Cell membrane</location>
        <topology evidence="1">Multi-pass membrane protein</topology>
    </subcellularLocation>
</comment>
<evidence type="ECO:0000313" key="8">
    <source>
        <dbReference type="Proteomes" id="UP001064971"/>
    </source>
</evidence>
<dbReference type="EMBL" id="AP026562">
    <property type="protein sequence ID" value="BDP44279.1"/>
    <property type="molecule type" value="Genomic_DNA"/>
</dbReference>
<reference evidence="7" key="1">
    <citation type="submission" date="2022-07" db="EMBL/GenBank/DDBJ databases">
        <title>Complete Genome Sequence of the Radioresistant Bacterium Deinococcus aetherius ST0316, Isolated from the Air Dust collected in Lower Stratosphere above Japan.</title>
        <authorList>
            <person name="Satoh K."/>
            <person name="Hagiwara K."/>
            <person name="Katsumata K."/>
            <person name="Kubo A."/>
            <person name="Yokobori S."/>
            <person name="Yamagishi A."/>
            <person name="Oono Y."/>
            <person name="Narumi I."/>
        </authorList>
    </citation>
    <scope>NUCLEOTIDE SEQUENCE</scope>
    <source>
        <strain evidence="7">ST0316</strain>
        <plasmid evidence="7">pDAETH-2</plasmid>
    </source>
</reference>
<evidence type="ECO:0000256" key="2">
    <source>
        <dbReference type="ARBA" id="ARBA00022475"/>
    </source>
</evidence>
<dbReference type="RefSeq" id="WP_344870043.1">
    <property type="nucleotide sequence ID" value="NZ_BAABDW010000010.1"/>
</dbReference>
<proteinExistence type="predicted"/>
<name>A0ABM8AKM6_9DEIO</name>
<feature type="transmembrane region" description="Helical" evidence="6">
    <location>
        <begin position="194"/>
        <end position="213"/>
    </location>
</feature>
<feature type="transmembrane region" description="Helical" evidence="6">
    <location>
        <begin position="272"/>
        <end position="290"/>
    </location>
</feature>
<feature type="transmembrane region" description="Helical" evidence="6">
    <location>
        <begin position="116"/>
        <end position="137"/>
    </location>
</feature>
<sequence length="356" mass="37293">MMRLSPVVNPGPLRLLLVTLAAVLVAALICAGVFALYGVSPLEAYRSMLGSTLGDPVGLSEVARRFIPLLLIGAGLALAYRAQFVNIGGEGQLLLGAVGGSGIALFLPPGPWTLPLMFLLGALAGGLWAWIAVWLKVRYRVNEIVTTLMLNYVAVSLVLYLINGPWKGRNVQGYVYSDLFPDAATLPVLGGTQVHWPTLVLGVLVAAGLQFLLTRSVFGYRLRVVGENPAAAGYAGISAGRVMTLAALITGGAAGLAGVGEVAGIHHRLIEPGQLSLGYGFTAVIVAWLARGNPLAALLTAPLMGVILAGGDVLKIDQNMPFRIVDVFSGVMLLCLIVSELFVQNRVRLGTGRAHG</sequence>
<dbReference type="CDD" id="cd06580">
    <property type="entry name" value="TM_PBP1_transp_TpRbsC_like"/>
    <property type="match status" value="1"/>
</dbReference>
<keyword evidence="7" id="KW-0614">Plasmid</keyword>
<keyword evidence="5 6" id="KW-0472">Membrane</keyword>
<evidence type="ECO:0000256" key="4">
    <source>
        <dbReference type="ARBA" id="ARBA00022989"/>
    </source>
</evidence>